<dbReference type="InterPro" id="IPR050766">
    <property type="entry name" value="Bact_Lucif_Oxidored"/>
</dbReference>
<keyword evidence="5" id="KW-1185">Reference proteome</keyword>
<keyword evidence="2 4" id="KW-0503">Monooxygenase</keyword>
<dbReference type="AlphaFoldDB" id="A0A1H1HWS7"/>
<dbReference type="GO" id="GO:0016705">
    <property type="term" value="F:oxidoreductase activity, acting on paired donors, with incorporation or reduction of molecular oxygen"/>
    <property type="evidence" value="ECO:0007669"/>
    <property type="project" value="InterPro"/>
</dbReference>
<reference evidence="4 5" key="1">
    <citation type="submission" date="2016-10" db="EMBL/GenBank/DDBJ databases">
        <authorList>
            <person name="de Groot N.N."/>
        </authorList>
    </citation>
    <scope>NUCLEOTIDE SEQUENCE [LARGE SCALE GENOMIC DNA]</scope>
    <source>
        <strain evidence="4 5">DSM 20117</strain>
    </source>
</reference>
<dbReference type="PANTHER" id="PTHR30137:SF8">
    <property type="entry name" value="BLR5498 PROTEIN"/>
    <property type="match status" value="1"/>
</dbReference>
<dbReference type="Proteomes" id="UP000181917">
    <property type="component" value="Unassembled WGS sequence"/>
</dbReference>
<dbReference type="InterPro" id="IPR036661">
    <property type="entry name" value="Luciferase-like_sf"/>
</dbReference>
<name>A0A1H1HWS7_9MICC</name>
<dbReference type="Pfam" id="PF00296">
    <property type="entry name" value="Bac_luciferase"/>
    <property type="match status" value="1"/>
</dbReference>
<evidence type="ECO:0000256" key="2">
    <source>
        <dbReference type="ARBA" id="ARBA00023033"/>
    </source>
</evidence>
<dbReference type="PANTHER" id="PTHR30137">
    <property type="entry name" value="LUCIFERASE-LIKE MONOOXYGENASE"/>
    <property type="match status" value="1"/>
</dbReference>
<evidence type="ECO:0000256" key="1">
    <source>
        <dbReference type="ARBA" id="ARBA00023002"/>
    </source>
</evidence>
<feature type="domain" description="Luciferase-like" evidence="3">
    <location>
        <begin position="1"/>
        <end position="313"/>
    </location>
</feature>
<gene>
    <name evidence="4" type="ORF">SAMN04489742_4741</name>
</gene>
<evidence type="ECO:0000313" key="4">
    <source>
        <dbReference type="EMBL" id="SDR29873.1"/>
    </source>
</evidence>
<dbReference type="KEGG" id="acry:AC20117_23060"/>
<dbReference type="Gene3D" id="3.20.20.30">
    <property type="entry name" value="Luciferase-like domain"/>
    <property type="match status" value="1"/>
</dbReference>
<keyword evidence="1" id="KW-0560">Oxidoreductase</keyword>
<proteinExistence type="predicted"/>
<dbReference type="GO" id="GO:0005829">
    <property type="term" value="C:cytosol"/>
    <property type="evidence" value="ECO:0007669"/>
    <property type="project" value="TreeGrafter"/>
</dbReference>
<dbReference type="InterPro" id="IPR011251">
    <property type="entry name" value="Luciferase-like_dom"/>
</dbReference>
<dbReference type="STRING" id="37928.SAMN04489742_4741"/>
<dbReference type="SUPFAM" id="SSF51679">
    <property type="entry name" value="Bacterial luciferase-like"/>
    <property type="match status" value="1"/>
</dbReference>
<dbReference type="RefSeq" id="WP_074703525.1">
    <property type="nucleotide sequence ID" value="NZ_CP018865.1"/>
</dbReference>
<dbReference type="EMBL" id="FNKH01000003">
    <property type="protein sequence ID" value="SDR29873.1"/>
    <property type="molecule type" value="Genomic_DNA"/>
</dbReference>
<accession>A0A1H1HWS7</accession>
<evidence type="ECO:0000259" key="3">
    <source>
        <dbReference type="Pfam" id="PF00296"/>
    </source>
</evidence>
<evidence type="ECO:0000313" key="5">
    <source>
        <dbReference type="Proteomes" id="UP000181917"/>
    </source>
</evidence>
<sequence length="348" mass="39295">MKFDVFLSYHRIHEPERYTRSVVEERLAEAKLADSLGFDCIWVPEHHLIHFMQAPSSSLLSVQVGLNVSCQVGQMVNLLNYRHPLIAAGEIALADHILGGRLQVGVGKGAYAYEFERLGLSFADAQSRFLEALTILEQVWESDQKGISFNGQHFDIDDAYVWPRPLQQPHPPLWYAAMSTGSIQTAAGRGYNVANWPFLRPMSAVKATAEAFHEGRERHGGERGVQQLAIMRGAFAAETQAEARKHVAEAAMNNRISQRLHHFSQNSDARGVVRAEPLENEPSEREIYDNMIMGTPEECLAKVEEYEELGVDRLLLHFDFGPDHERVMESMRIFAEGVIAPFRETRNL</sequence>
<dbReference type="GO" id="GO:0004497">
    <property type="term" value="F:monooxygenase activity"/>
    <property type="evidence" value="ECO:0007669"/>
    <property type="project" value="UniProtKB-KW"/>
</dbReference>
<protein>
    <submittedName>
        <fullName evidence="4">Flavin-dependent oxidoreductase, luciferase family (Includes alkanesulfonate monooxygenase SsuD and methylene tetrahydromethanopterin reductase)</fullName>
    </submittedName>
</protein>
<organism evidence="4 5">
    <name type="scientific">Crystallibacter crystallopoietes</name>
    <dbReference type="NCBI Taxonomy" id="37928"/>
    <lineage>
        <taxon>Bacteria</taxon>
        <taxon>Bacillati</taxon>
        <taxon>Actinomycetota</taxon>
        <taxon>Actinomycetes</taxon>
        <taxon>Micrococcales</taxon>
        <taxon>Micrococcaceae</taxon>
        <taxon>Crystallibacter</taxon>
    </lineage>
</organism>